<evidence type="ECO:0000256" key="1">
    <source>
        <dbReference type="ARBA" id="ARBA00004651"/>
    </source>
</evidence>
<reference evidence="8 9" key="1">
    <citation type="submission" date="2022-02" db="EMBL/GenBank/DDBJ databases">
        <title>Draft genome sequence of Mezorhizobium retamae strain IRAMC:0171 isolated from Retama raetam nodules.</title>
        <authorList>
            <person name="Bengaied R."/>
            <person name="Sbissi I."/>
            <person name="Huber K."/>
            <person name="Ghodbane F."/>
            <person name="Nouioui I."/>
            <person name="Tarhouni M."/>
            <person name="Gtari M."/>
        </authorList>
    </citation>
    <scope>NUCLEOTIDE SEQUENCE [LARGE SCALE GENOMIC DNA]</scope>
    <source>
        <strain evidence="8 9">IRAMC:0171</strain>
    </source>
</reference>
<evidence type="ECO:0000256" key="2">
    <source>
        <dbReference type="ARBA" id="ARBA00006679"/>
    </source>
</evidence>
<name>A0ABS9QB33_9HYPH</name>
<comment type="subcellular location">
    <subcellularLocation>
        <location evidence="1">Cell membrane</location>
        <topology evidence="1">Multi-pass membrane protein</topology>
    </subcellularLocation>
</comment>
<evidence type="ECO:0000256" key="6">
    <source>
        <dbReference type="ARBA" id="ARBA00023136"/>
    </source>
</evidence>
<dbReference type="PANTHER" id="PTHR33452:SF4">
    <property type="entry name" value="BLL4328 PROTEIN"/>
    <property type="match status" value="1"/>
</dbReference>
<dbReference type="RefSeq" id="WP_239362862.1">
    <property type="nucleotide sequence ID" value="NZ_JAKREW010000003.1"/>
</dbReference>
<evidence type="ECO:0000256" key="4">
    <source>
        <dbReference type="ARBA" id="ARBA00022692"/>
    </source>
</evidence>
<keyword evidence="3" id="KW-1003">Cell membrane</keyword>
<gene>
    <name evidence="8" type="ORF">L4923_06320</name>
</gene>
<evidence type="ECO:0000313" key="8">
    <source>
        <dbReference type="EMBL" id="MCG7504634.1"/>
    </source>
</evidence>
<sequence>MIDVDSLRPQFLSILRVVSALTLFQYGTGKLLGFPTLERLPAVFSLSWFAGALELVGGALLLVGLFTRPVAFILSGLMAFAYWIGHAPNSFFPVLNGGNLAIVYCFLFLYLSVAGPGPWSIDAHRKPPASAGA</sequence>
<feature type="transmembrane region" description="Helical" evidence="7">
    <location>
        <begin position="69"/>
        <end position="85"/>
    </location>
</feature>
<protein>
    <submittedName>
        <fullName evidence="8">DoxX family protein</fullName>
    </submittedName>
</protein>
<evidence type="ECO:0000256" key="7">
    <source>
        <dbReference type="SAM" id="Phobius"/>
    </source>
</evidence>
<keyword evidence="5 7" id="KW-1133">Transmembrane helix</keyword>
<dbReference type="Proteomes" id="UP001201701">
    <property type="component" value="Unassembled WGS sequence"/>
</dbReference>
<evidence type="ECO:0000313" key="9">
    <source>
        <dbReference type="Proteomes" id="UP001201701"/>
    </source>
</evidence>
<dbReference type="Pfam" id="PF07681">
    <property type="entry name" value="DoxX"/>
    <property type="match status" value="1"/>
</dbReference>
<keyword evidence="6 7" id="KW-0472">Membrane</keyword>
<dbReference type="EMBL" id="JAKREW010000003">
    <property type="protein sequence ID" value="MCG7504634.1"/>
    <property type="molecule type" value="Genomic_DNA"/>
</dbReference>
<feature type="transmembrane region" description="Helical" evidence="7">
    <location>
        <begin position="40"/>
        <end position="62"/>
    </location>
</feature>
<dbReference type="InterPro" id="IPR032808">
    <property type="entry name" value="DoxX"/>
</dbReference>
<dbReference type="InterPro" id="IPR051907">
    <property type="entry name" value="DoxX-like_oxidoreductase"/>
</dbReference>
<keyword evidence="9" id="KW-1185">Reference proteome</keyword>
<evidence type="ECO:0000256" key="5">
    <source>
        <dbReference type="ARBA" id="ARBA00022989"/>
    </source>
</evidence>
<comment type="similarity">
    <text evidence="2">Belongs to the DoxX family.</text>
</comment>
<keyword evidence="4 7" id="KW-0812">Transmembrane</keyword>
<feature type="transmembrane region" description="Helical" evidence="7">
    <location>
        <begin position="91"/>
        <end position="111"/>
    </location>
</feature>
<proteinExistence type="inferred from homology"/>
<comment type="caution">
    <text evidence="8">The sequence shown here is derived from an EMBL/GenBank/DDBJ whole genome shotgun (WGS) entry which is preliminary data.</text>
</comment>
<evidence type="ECO:0000256" key="3">
    <source>
        <dbReference type="ARBA" id="ARBA00022475"/>
    </source>
</evidence>
<feature type="transmembrane region" description="Helical" evidence="7">
    <location>
        <begin position="12"/>
        <end position="28"/>
    </location>
</feature>
<organism evidence="8 9">
    <name type="scientific">Mesorhizobium retamae</name>
    <dbReference type="NCBI Taxonomy" id="2912854"/>
    <lineage>
        <taxon>Bacteria</taxon>
        <taxon>Pseudomonadati</taxon>
        <taxon>Pseudomonadota</taxon>
        <taxon>Alphaproteobacteria</taxon>
        <taxon>Hyphomicrobiales</taxon>
        <taxon>Phyllobacteriaceae</taxon>
        <taxon>Mesorhizobium</taxon>
    </lineage>
</organism>
<accession>A0ABS9QB33</accession>
<dbReference type="PANTHER" id="PTHR33452">
    <property type="entry name" value="OXIDOREDUCTASE CATD-RELATED"/>
    <property type="match status" value="1"/>
</dbReference>